<feature type="domain" description="Protein kinase" evidence="1">
    <location>
        <begin position="1"/>
        <end position="48"/>
    </location>
</feature>
<dbReference type="InterPro" id="IPR008271">
    <property type="entry name" value="Ser/Thr_kinase_AS"/>
</dbReference>
<dbReference type="Gene3D" id="1.10.510.10">
    <property type="entry name" value="Transferase(Phosphotransferase) domain 1"/>
    <property type="match status" value="1"/>
</dbReference>
<dbReference type="PROSITE" id="PS50011">
    <property type="entry name" value="PROTEIN_KINASE_DOM"/>
    <property type="match status" value="1"/>
</dbReference>
<feature type="non-terminal residue" evidence="2">
    <location>
        <position position="1"/>
    </location>
</feature>
<evidence type="ECO:0000259" key="1">
    <source>
        <dbReference type="PROSITE" id="PS50011"/>
    </source>
</evidence>
<dbReference type="Pfam" id="PF00069">
    <property type="entry name" value="Pkinase"/>
    <property type="match status" value="1"/>
</dbReference>
<reference evidence="2 3" key="1">
    <citation type="submission" date="2016-02" db="EMBL/GenBank/DDBJ databases">
        <title>Genome analysis of coral dinoflagellate symbionts highlights evolutionary adaptations to a symbiotic lifestyle.</title>
        <authorList>
            <person name="Aranda M."/>
            <person name="Li Y."/>
            <person name="Liew Y.J."/>
            <person name="Baumgarten S."/>
            <person name="Simakov O."/>
            <person name="Wilson M."/>
            <person name="Piel J."/>
            <person name="Ashoor H."/>
            <person name="Bougouffa S."/>
            <person name="Bajic V.B."/>
            <person name="Ryu T."/>
            <person name="Ravasi T."/>
            <person name="Bayer T."/>
            <person name="Micklem G."/>
            <person name="Kim H."/>
            <person name="Bhak J."/>
            <person name="Lajeunesse T.C."/>
            <person name="Voolstra C.R."/>
        </authorList>
    </citation>
    <scope>NUCLEOTIDE SEQUENCE [LARGE SCALE GENOMIC DNA]</scope>
    <source>
        <strain evidence="2 3">CCMP2467</strain>
    </source>
</reference>
<dbReference type="EMBL" id="LSRX01003702">
    <property type="protein sequence ID" value="OLP74455.1"/>
    <property type="molecule type" value="Genomic_DNA"/>
</dbReference>
<organism evidence="2 3">
    <name type="scientific">Symbiodinium microadriaticum</name>
    <name type="common">Dinoflagellate</name>
    <name type="synonym">Zooxanthella microadriatica</name>
    <dbReference type="NCBI Taxonomy" id="2951"/>
    <lineage>
        <taxon>Eukaryota</taxon>
        <taxon>Sar</taxon>
        <taxon>Alveolata</taxon>
        <taxon>Dinophyceae</taxon>
        <taxon>Suessiales</taxon>
        <taxon>Symbiodiniaceae</taxon>
        <taxon>Symbiodinium</taxon>
    </lineage>
</organism>
<evidence type="ECO:0000313" key="2">
    <source>
        <dbReference type="EMBL" id="OLP74455.1"/>
    </source>
</evidence>
<dbReference type="InterPro" id="IPR000719">
    <property type="entry name" value="Prot_kinase_dom"/>
</dbReference>
<protein>
    <recommendedName>
        <fullName evidence="1">Protein kinase domain-containing protein</fullName>
    </recommendedName>
</protein>
<name>A0A1Q9BUW8_SYMMI</name>
<comment type="caution">
    <text evidence="2">The sequence shown here is derived from an EMBL/GenBank/DDBJ whole genome shotgun (WGS) entry which is preliminary data.</text>
</comment>
<dbReference type="AlphaFoldDB" id="A0A1Q9BUW8"/>
<proteinExistence type="predicted"/>
<dbReference type="PROSITE" id="PS00108">
    <property type="entry name" value="PROTEIN_KINASE_ST"/>
    <property type="match status" value="1"/>
</dbReference>
<dbReference type="InterPro" id="IPR011009">
    <property type="entry name" value="Kinase-like_dom_sf"/>
</dbReference>
<accession>A0A1Q9BUW8</accession>
<dbReference type="GO" id="GO:0004672">
    <property type="term" value="F:protein kinase activity"/>
    <property type="evidence" value="ECO:0007669"/>
    <property type="project" value="InterPro"/>
</dbReference>
<dbReference type="Proteomes" id="UP000186817">
    <property type="component" value="Unassembled WGS sequence"/>
</dbReference>
<dbReference type="OrthoDB" id="442330at2759"/>
<gene>
    <name evidence="2" type="ORF">AK812_SmicGene46000</name>
</gene>
<evidence type="ECO:0000313" key="3">
    <source>
        <dbReference type="Proteomes" id="UP000186817"/>
    </source>
</evidence>
<sequence>DWWRGIFRQCAEALEFMHEQSMMHCDIKEPNIMIKSRDFRQPEAKSTA</sequence>
<dbReference type="SUPFAM" id="SSF56112">
    <property type="entry name" value="Protein kinase-like (PK-like)"/>
    <property type="match status" value="1"/>
</dbReference>
<dbReference type="GO" id="GO:0005524">
    <property type="term" value="F:ATP binding"/>
    <property type="evidence" value="ECO:0007669"/>
    <property type="project" value="InterPro"/>
</dbReference>
<keyword evidence="3" id="KW-1185">Reference proteome</keyword>